<dbReference type="InterPro" id="IPR029061">
    <property type="entry name" value="THDP-binding"/>
</dbReference>
<comment type="caution">
    <text evidence="2">The sequence shown here is derived from an EMBL/GenBank/DDBJ whole genome shotgun (WGS) entry which is preliminary data.</text>
</comment>
<feature type="domain" description="Transketolase-like pyrimidine-binding" evidence="1">
    <location>
        <begin position="46"/>
        <end position="114"/>
    </location>
</feature>
<sequence>MSLASLYSDPVCSPGFLFLNVCAPPRAGRSFQMLSRLARTRGLPNNLHAISVGTHGGVSNALDGGSAHALEDNAFMRALPNMTIVYPGDAAEMRAVLPAAVGCEGPVYLRLYREPTPVFSEAWALFEIGKARIIREGRDVTLIGTGPHAAYALEAAEL</sequence>
<dbReference type="Proteomes" id="UP000230731">
    <property type="component" value="Unassembled WGS sequence"/>
</dbReference>
<gene>
    <name evidence="2" type="ORF">COT71_02135</name>
</gene>
<dbReference type="Gene3D" id="3.40.50.970">
    <property type="match status" value="1"/>
</dbReference>
<dbReference type="InterPro" id="IPR051157">
    <property type="entry name" value="PDH/Transketolase"/>
</dbReference>
<protein>
    <recommendedName>
        <fullName evidence="1">Transketolase-like pyrimidine-binding domain-containing protein</fullName>
    </recommendedName>
</protein>
<reference evidence="3" key="1">
    <citation type="submission" date="2017-09" db="EMBL/GenBank/DDBJ databases">
        <title>Depth-based differentiation of microbial function through sediment-hosted aquifers and enrichment of novel symbionts in the deep terrestrial subsurface.</title>
        <authorList>
            <person name="Probst A.J."/>
            <person name="Ladd B."/>
            <person name="Jarett J.K."/>
            <person name="Geller-Mcgrath D.E."/>
            <person name="Sieber C.M.K."/>
            <person name="Emerson J.B."/>
            <person name="Anantharaman K."/>
            <person name="Thomas B.C."/>
            <person name="Malmstrom R."/>
            <person name="Stieglmeier M."/>
            <person name="Klingl A."/>
            <person name="Woyke T."/>
            <person name="Ryan C.M."/>
            <person name="Banfield J.F."/>
        </authorList>
    </citation>
    <scope>NUCLEOTIDE SEQUENCE [LARGE SCALE GENOMIC DNA]</scope>
</reference>
<evidence type="ECO:0000259" key="1">
    <source>
        <dbReference type="Pfam" id="PF02779"/>
    </source>
</evidence>
<name>A0A2M6WZK6_9BACT</name>
<accession>A0A2M6WZK6</accession>
<dbReference type="AlphaFoldDB" id="A0A2M6WZK6"/>
<dbReference type="PANTHER" id="PTHR43825:SF1">
    <property type="entry name" value="TRANSKETOLASE-LIKE PYRIMIDINE-BINDING DOMAIN-CONTAINING PROTEIN"/>
    <property type="match status" value="1"/>
</dbReference>
<dbReference type="Gene3D" id="3.40.50.920">
    <property type="match status" value="1"/>
</dbReference>
<dbReference type="SUPFAM" id="SSF52518">
    <property type="entry name" value="Thiamin diphosphate-binding fold (THDP-binding)"/>
    <property type="match status" value="1"/>
</dbReference>
<dbReference type="InterPro" id="IPR009014">
    <property type="entry name" value="Transketo_C/PFOR_II"/>
</dbReference>
<evidence type="ECO:0000313" key="2">
    <source>
        <dbReference type="EMBL" id="PIT98190.1"/>
    </source>
</evidence>
<feature type="non-terminal residue" evidence="2">
    <location>
        <position position="158"/>
    </location>
</feature>
<dbReference type="EMBL" id="PEZP01000025">
    <property type="protein sequence ID" value="PIT98190.1"/>
    <property type="molecule type" value="Genomic_DNA"/>
</dbReference>
<proteinExistence type="predicted"/>
<dbReference type="PANTHER" id="PTHR43825">
    <property type="entry name" value="PYRUVATE DEHYDROGENASE E1 COMPONENT"/>
    <property type="match status" value="1"/>
</dbReference>
<dbReference type="Pfam" id="PF02779">
    <property type="entry name" value="Transket_pyr"/>
    <property type="match status" value="1"/>
</dbReference>
<organism evidence="2 3">
    <name type="scientific">Candidatus Andersenbacteria bacterium CG10_big_fil_rev_8_21_14_0_10_54_11</name>
    <dbReference type="NCBI Taxonomy" id="1974485"/>
    <lineage>
        <taxon>Bacteria</taxon>
        <taxon>Candidatus Anderseniibacteriota</taxon>
    </lineage>
</organism>
<dbReference type="InterPro" id="IPR005475">
    <property type="entry name" value="Transketolase-like_Pyr-bd"/>
</dbReference>
<evidence type="ECO:0000313" key="3">
    <source>
        <dbReference type="Proteomes" id="UP000230731"/>
    </source>
</evidence>
<dbReference type="SUPFAM" id="SSF52922">
    <property type="entry name" value="TK C-terminal domain-like"/>
    <property type="match status" value="1"/>
</dbReference>